<feature type="region of interest" description="Disordered" evidence="1">
    <location>
        <begin position="1"/>
        <end position="21"/>
    </location>
</feature>
<evidence type="ECO:0000313" key="3">
    <source>
        <dbReference type="Proteomes" id="UP001302126"/>
    </source>
</evidence>
<organism evidence="2 3">
    <name type="scientific">Podospora australis</name>
    <dbReference type="NCBI Taxonomy" id="1536484"/>
    <lineage>
        <taxon>Eukaryota</taxon>
        <taxon>Fungi</taxon>
        <taxon>Dikarya</taxon>
        <taxon>Ascomycota</taxon>
        <taxon>Pezizomycotina</taxon>
        <taxon>Sordariomycetes</taxon>
        <taxon>Sordariomycetidae</taxon>
        <taxon>Sordariales</taxon>
        <taxon>Podosporaceae</taxon>
        <taxon>Podospora</taxon>
    </lineage>
</organism>
<protein>
    <submittedName>
        <fullName evidence="2">Uncharacterized protein</fullName>
    </submittedName>
</protein>
<dbReference type="AlphaFoldDB" id="A0AAN7AH63"/>
<evidence type="ECO:0000313" key="2">
    <source>
        <dbReference type="EMBL" id="KAK4185812.1"/>
    </source>
</evidence>
<name>A0AAN7AH63_9PEZI</name>
<gene>
    <name evidence="2" type="ORF">QBC35DRAFT_296614</name>
</gene>
<keyword evidence="3" id="KW-1185">Reference proteome</keyword>
<reference evidence="2" key="1">
    <citation type="journal article" date="2023" name="Mol. Phylogenet. Evol.">
        <title>Genome-scale phylogeny and comparative genomics of the fungal order Sordariales.</title>
        <authorList>
            <person name="Hensen N."/>
            <person name="Bonometti L."/>
            <person name="Westerberg I."/>
            <person name="Brannstrom I.O."/>
            <person name="Guillou S."/>
            <person name="Cros-Aarteil S."/>
            <person name="Calhoun S."/>
            <person name="Haridas S."/>
            <person name="Kuo A."/>
            <person name="Mondo S."/>
            <person name="Pangilinan J."/>
            <person name="Riley R."/>
            <person name="LaButti K."/>
            <person name="Andreopoulos B."/>
            <person name="Lipzen A."/>
            <person name="Chen C."/>
            <person name="Yan M."/>
            <person name="Daum C."/>
            <person name="Ng V."/>
            <person name="Clum A."/>
            <person name="Steindorff A."/>
            <person name="Ohm R.A."/>
            <person name="Martin F."/>
            <person name="Silar P."/>
            <person name="Natvig D.O."/>
            <person name="Lalanne C."/>
            <person name="Gautier V."/>
            <person name="Ament-Velasquez S.L."/>
            <person name="Kruys A."/>
            <person name="Hutchinson M.I."/>
            <person name="Powell A.J."/>
            <person name="Barry K."/>
            <person name="Miller A.N."/>
            <person name="Grigoriev I.V."/>
            <person name="Debuchy R."/>
            <person name="Gladieux P."/>
            <person name="Hiltunen Thoren M."/>
            <person name="Johannesson H."/>
        </authorList>
    </citation>
    <scope>NUCLEOTIDE SEQUENCE</scope>
    <source>
        <strain evidence="2">PSN309</strain>
    </source>
</reference>
<dbReference type="EMBL" id="MU864439">
    <property type="protein sequence ID" value="KAK4185812.1"/>
    <property type="molecule type" value="Genomic_DNA"/>
</dbReference>
<evidence type="ECO:0000256" key="1">
    <source>
        <dbReference type="SAM" id="MobiDB-lite"/>
    </source>
</evidence>
<proteinExistence type="predicted"/>
<reference evidence="2" key="2">
    <citation type="submission" date="2023-05" db="EMBL/GenBank/DDBJ databases">
        <authorList>
            <consortium name="Lawrence Berkeley National Laboratory"/>
            <person name="Steindorff A."/>
            <person name="Hensen N."/>
            <person name="Bonometti L."/>
            <person name="Westerberg I."/>
            <person name="Brannstrom I.O."/>
            <person name="Guillou S."/>
            <person name="Cros-Aarteil S."/>
            <person name="Calhoun S."/>
            <person name="Haridas S."/>
            <person name="Kuo A."/>
            <person name="Mondo S."/>
            <person name="Pangilinan J."/>
            <person name="Riley R."/>
            <person name="Labutti K."/>
            <person name="Andreopoulos B."/>
            <person name="Lipzen A."/>
            <person name="Chen C."/>
            <person name="Yanf M."/>
            <person name="Daum C."/>
            <person name="Ng V."/>
            <person name="Clum A."/>
            <person name="Ohm R."/>
            <person name="Martin F."/>
            <person name="Silar P."/>
            <person name="Natvig D."/>
            <person name="Lalanne C."/>
            <person name="Gautier V."/>
            <person name="Ament-Velasquez S.L."/>
            <person name="Kruys A."/>
            <person name="Hutchinson M.I."/>
            <person name="Powell A.J."/>
            <person name="Barry K."/>
            <person name="Miller A.N."/>
            <person name="Grigoriev I.V."/>
            <person name="Debuchy R."/>
            <person name="Gladieux P."/>
            <person name="Thoren M.H."/>
            <person name="Johannesson H."/>
        </authorList>
    </citation>
    <scope>NUCLEOTIDE SEQUENCE</scope>
    <source>
        <strain evidence="2">PSN309</strain>
    </source>
</reference>
<dbReference type="Proteomes" id="UP001302126">
    <property type="component" value="Unassembled WGS sequence"/>
</dbReference>
<sequence length="75" mass="8462">MPQNTNTNLKLSGEETSSRTETSYALEQYLKSDREITDRLLGDFNIRDVIGRVQAVKNEVDTLLDEISQPSQDSS</sequence>
<feature type="compositionally biased region" description="Polar residues" evidence="1">
    <location>
        <begin position="1"/>
        <end position="10"/>
    </location>
</feature>
<comment type="caution">
    <text evidence="2">The sequence shown here is derived from an EMBL/GenBank/DDBJ whole genome shotgun (WGS) entry which is preliminary data.</text>
</comment>
<accession>A0AAN7AH63</accession>